<dbReference type="SMART" id="SM00418">
    <property type="entry name" value="HTH_ARSR"/>
    <property type="match status" value="1"/>
</dbReference>
<dbReference type="PROSITE" id="PS50987">
    <property type="entry name" value="HTH_ARSR_2"/>
    <property type="match status" value="1"/>
</dbReference>
<reference evidence="4" key="1">
    <citation type="journal article" date="2010" name="ISME J.">
        <title>The complete genome sequence of the algal symbiont Dinoroseobacter shibae: a hitchhiker's guide to life in the sea.</title>
        <authorList>
            <person name="Wagner-Dobler I."/>
            <person name="Ballhausen B."/>
            <person name="Berger M."/>
            <person name="Brinkhoff T."/>
            <person name="Buchholz I."/>
            <person name="Bunk B."/>
            <person name="Cypionka H."/>
            <person name="Daniel R."/>
            <person name="Drepper T."/>
            <person name="Gerdts G."/>
            <person name="Hahnke S."/>
            <person name="Han C."/>
            <person name="Jahn D."/>
            <person name="Kalhoefer D."/>
            <person name="Kiss H."/>
            <person name="Klenk H.P."/>
            <person name="Kyrpides N."/>
            <person name="Liebl W."/>
            <person name="Liesegang H."/>
            <person name="Meincke L."/>
            <person name="Pati A."/>
            <person name="Petersen J."/>
            <person name="Piekarski T."/>
            <person name="Pommerenke C."/>
            <person name="Pradella S."/>
            <person name="Pukall R."/>
            <person name="Rabus R."/>
            <person name="Stackebrandt E."/>
            <person name="Thole S."/>
            <person name="Thompson L."/>
            <person name="Tielen P."/>
            <person name="Tomasch J."/>
            <person name="von Jan M."/>
            <person name="Wanphrut N."/>
            <person name="Wichels A."/>
            <person name="Zech H."/>
            <person name="Simon M."/>
        </authorList>
    </citation>
    <scope>NUCLEOTIDE SEQUENCE [LARGE SCALE GENOMIC DNA]</scope>
    <source>
        <strain evidence="4">DSM 16493 / NCIMB 14021 / DFL 12</strain>
    </source>
</reference>
<dbReference type="Pfam" id="PF12840">
    <property type="entry name" value="HTH_20"/>
    <property type="match status" value="1"/>
</dbReference>
<dbReference type="GO" id="GO:0003700">
    <property type="term" value="F:DNA-binding transcription factor activity"/>
    <property type="evidence" value="ECO:0007669"/>
    <property type="project" value="InterPro"/>
</dbReference>
<evidence type="ECO:0000259" key="2">
    <source>
        <dbReference type="PROSITE" id="PS50987"/>
    </source>
</evidence>
<dbReference type="PANTHER" id="PTHR43428:SF1">
    <property type="entry name" value="ARSENATE REDUCTASE"/>
    <property type="match status" value="1"/>
</dbReference>
<dbReference type="EMBL" id="CP000830">
    <property type="protein sequence ID" value="ABV92995.1"/>
    <property type="molecule type" value="Genomic_DNA"/>
</dbReference>
<dbReference type="InterPro" id="IPR001845">
    <property type="entry name" value="HTH_ArsR_DNA-bd_dom"/>
</dbReference>
<dbReference type="InterPro" id="IPR036196">
    <property type="entry name" value="Ptyr_pPase_sf"/>
</dbReference>
<dbReference type="SUPFAM" id="SSF46785">
    <property type="entry name" value="Winged helix' DNA-binding domain"/>
    <property type="match status" value="1"/>
</dbReference>
<dbReference type="SMART" id="SM00226">
    <property type="entry name" value="LMWPc"/>
    <property type="match status" value="1"/>
</dbReference>
<dbReference type="OrthoDB" id="9793058at2"/>
<dbReference type="RefSeq" id="WP_012177925.1">
    <property type="nucleotide sequence ID" value="NC_009952.1"/>
</dbReference>
<dbReference type="Proteomes" id="UP000006833">
    <property type="component" value="Chromosome"/>
</dbReference>
<dbReference type="Pfam" id="PF01451">
    <property type="entry name" value="LMWPc"/>
    <property type="match status" value="1"/>
</dbReference>
<feature type="domain" description="HTH arsR-type" evidence="2">
    <location>
        <begin position="1"/>
        <end position="95"/>
    </location>
</feature>
<dbReference type="CDD" id="cd16345">
    <property type="entry name" value="LMWP_ArsC"/>
    <property type="match status" value="1"/>
</dbReference>
<dbReference type="InterPro" id="IPR036390">
    <property type="entry name" value="WH_DNA-bd_sf"/>
</dbReference>
<sequence length="287" mass="31207">MESIDATHAFDALSHPARLEVFRLLVRRGPSGVRPSDIAAALGLKPNTLSVYLAALQAAGLVASQRAGRAVLYRAELRRVGALVDYLVDDCCRGRPDLCSTHLDMTPMSRDGAAREAPFHVLFLCTGNSARSIFAEALLTELGGARFVAHSAGLDPAAGLNPRAVEVLERAGHDVSSLRAKPVSEFQRSDAPRMDFVFTVCDRAANEHCPPWPGQPMTGHWGLPDPVAAQGTEAEKSLAFAQTYAQMRRRIEGFVALPLQSLDRLALQQRLDEIGRRPSFQSRETLT</sequence>
<dbReference type="PANTHER" id="PTHR43428">
    <property type="entry name" value="ARSENATE REDUCTASE"/>
    <property type="match status" value="1"/>
</dbReference>
<gene>
    <name evidence="3" type="ordered locus">Dshi_1253</name>
</gene>
<organism evidence="3 4">
    <name type="scientific">Dinoroseobacter shibae (strain DSM 16493 / NCIMB 14021 / DFL 12)</name>
    <dbReference type="NCBI Taxonomy" id="398580"/>
    <lineage>
        <taxon>Bacteria</taxon>
        <taxon>Pseudomonadati</taxon>
        <taxon>Pseudomonadota</taxon>
        <taxon>Alphaproteobacteria</taxon>
        <taxon>Rhodobacterales</taxon>
        <taxon>Roseobacteraceae</taxon>
        <taxon>Dinoroseobacter</taxon>
    </lineage>
</organism>
<dbReference type="Gene3D" id="3.40.50.2300">
    <property type="match status" value="1"/>
</dbReference>
<proteinExistence type="predicted"/>
<accession>A8LIE1</accession>
<dbReference type="InterPro" id="IPR011991">
    <property type="entry name" value="ArsR-like_HTH"/>
</dbReference>
<dbReference type="InterPro" id="IPR036388">
    <property type="entry name" value="WH-like_DNA-bd_sf"/>
</dbReference>
<dbReference type="HOGENOM" id="CLU_081551_0_0_5"/>
<dbReference type="GO" id="GO:0046685">
    <property type="term" value="P:response to arsenic-containing substance"/>
    <property type="evidence" value="ECO:0007669"/>
    <property type="project" value="UniProtKB-KW"/>
</dbReference>
<keyword evidence="1" id="KW-0059">Arsenical resistance</keyword>
<name>A8LIE1_DINSH</name>
<dbReference type="SUPFAM" id="SSF52788">
    <property type="entry name" value="Phosphotyrosine protein phosphatases I"/>
    <property type="match status" value="1"/>
</dbReference>
<dbReference type="STRING" id="398580.Dshi_1253"/>
<dbReference type="CDD" id="cd00090">
    <property type="entry name" value="HTH_ARSR"/>
    <property type="match status" value="1"/>
</dbReference>
<dbReference type="AlphaFoldDB" id="A8LIE1"/>
<protein>
    <submittedName>
        <fullName evidence="3">Transcriptional regulator</fullName>
    </submittedName>
</protein>
<dbReference type="InterPro" id="IPR023485">
    <property type="entry name" value="Ptyr_pPase"/>
</dbReference>
<dbReference type="eggNOG" id="COG0640">
    <property type="taxonomic scope" value="Bacteria"/>
</dbReference>
<evidence type="ECO:0000313" key="3">
    <source>
        <dbReference type="EMBL" id="ABV92995.1"/>
    </source>
</evidence>
<evidence type="ECO:0000256" key="1">
    <source>
        <dbReference type="ARBA" id="ARBA00022849"/>
    </source>
</evidence>
<keyword evidence="4" id="KW-1185">Reference proteome</keyword>
<dbReference type="PRINTS" id="PR00778">
    <property type="entry name" value="HTHARSR"/>
</dbReference>
<evidence type="ECO:0000313" key="4">
    <source>
        <dbReference type="Proteomes" id="UP000006833"/>
    </source>
</evidence>
<dbReference type="KEGG" id="dsh:Dshi_1253"/>
<dbReference type="Gene3D" id="1.10.10.10">
    <property type="entry name" value="Winged helix-like DNA-binding domain superfamily/Winged helix DNA-binding domain"/>
    <property type="match status" value="1"/>
</dbReference>
<dbReference type="eggNOG" id="COG0394">
    <property type="taxonomic scope" value="Bacteria"/>
</dbReference>